<evidence type="ECO:0000256" key="1">
    <source>
        <dbReference type="SAM" id="SignalP"/>
    </source>
</evidence>
<evidence type="ECO:0000313" key="2">
    <source>
        <dbReference type="EMBL" id="KYO50152.1"/>
    </source>
</evidence>
<protein>
    <submittedName>
        <fullName evidence="2">ABC transporter substrate-binding protein</fullName>
    </submittedName>
</protein>
<dbReference type="InterPro" id="IPR006311">
    <property type="entry name" value="TAT_signal"/>
</dbReference>
<accession>A0A162JZ31</accession>
<dbReference type="OrthoDB" id="9802022at2"/>
<dbReference type="GO" id="GO:0033218">
    <property type="term" value="F:amide binding"/>
    <property type="evidence" value="ECO:0007669"/>
    <property type="project" value="InterPro"/>
</dbReference>
<feature type="signal peptide" evidence="1">
    <location>
        <begin position="1"/>
        <end position="31"/>
    </location>
</feature>
<comment type="caution">
    <text evidence="2">The sequence shown here is derived from an EMBL/GenBank/DDBJ whole genome shotgun (WGS) entry which is preliminary data.</text>
</comment>
<dbReference type="PANTHER" id="PTHR47628">
    <property type="match status" value="1"/>
</dbReference>
<proteinExistence type="predicted"/>
<sequence length="417" mass="45150">MSITRRSLLKSTAAASLAAVAAPSLIGRALAADTIKVGALYSQTGGLSIVEKMLADAVMMAVSEVNAQGGVLGRQVEVIVEDGASDPKTFSEKASKLLVRDRVNAVFGCHTSASRKAVLPLFERRDGMLFYQTHYEGFECSKNVVYTGAVPNQQLGNYIPWIVNTLGKKKFFIVGSNYVYPREMAKVSKKLIEEAGAEWVADEYLELGHSEWATMVRKIKESGADVVLSNVVGDSIVAFYREYKNQGMSQADVPICATVTSEIEIAAMGAEYAAGSYTSFPYFMSLDTPANKAFIERYRAFVKDPAALTYHSLEAAYFQVFLWKQAAEKAGSVKADDVRAAIGGQSYDAPGGKVTIDGDNLHAYLTPRIGQWQADGQSKVVNAYPEPIRPLPYAAYGETADNLFCTAKGLDSAKLKG</sequence>
<dbReference type="GO" id="GO:0006865">
    <property type="term" value="P:amino acid transport"/>
    <property type="evidence" value="ECO:0007669"/>
    <property type="project" value="InterPro"/>
</dbReference>
<organism evidence="2 3">
    <name type="scientific">Tistrella mobilis</name>
    <dbReference type="NCBI Taxonomy" id="171437"/>
    <lineage>
        <taxon>Bacteria</taxon>
        <taxon>Pseudomonadati</taxon>
        <taxon>Pseudomonadota</taxon>
        <taxon>Alphaproteobacteria</taxon>
        <taxon>Geminicoccales</taxon>
        <taxon>Geminicoccaceae</taxon>
        <taxon>Tistrella</taxon>
    </lineage>
</organism>
<dbReference type="Gene3D" id="3.40.50.2300">
    <property type="match status" value="2"/>
</dbReference>
<dbReference type="RefSeq" id="WP_062768886.1">
    <property type="nucleotide sequence ID" value="NZ_CP121045.1"/>
</dbReference>
<dbReference type="InterPro" id="IPR000709">
    <property type="entry name" value="Leu_Ile_Val-bd"/>
</dbReference>
<evidence type="ECO:0000313" key="3">
    <source>
        <dbReference type="Proteomes" id="UP000075787"/>
    </source>
</evidence>
<dbReference type="CDD" id="cd06357">
    <property type="entry name" value="PBP1_AmiC"/>
    <property type="match status" value="1"/>
</dbReference>
<name>A0A162JZ31_9PROT</name>
<gene>
    <name evidence="2" type="ORF">AUP44_14480</name>
</gene>
<dbReference type="PANTHER" id="PTHR47628:SF1">
    <property type="entry name" value="ALIPHATIC AMIDASE EXPRESSION-REGULATING PROTEIN"/>
    <property type="match status" value="1"/>
</dbReference>
<dbReference type="EMBL" id="LPZR01000206">
    <property type="protein sequence ID" value="KYO50152.1"/>
    <property type="molecule type" value="Genomic_DNA"/>
</dbReference>
<dbReference type="SUPFAM" id="SSF53822">
    <property type="entry name" value="Periplasmic binding protein-like I"/>
    <property type="match status" value="1"/>
</dbReference>
<feature type="chain" id="PRO_5007836757" evidence="1">
    <location>
        <begin position="32"/>
        <end position="417"/>
    </location>
</feature>
<dbReference type="GeneID" id="97240321"/>
<dbReference type="PRINTS" id="PR00337">
    <property type="entry name" value="LEUILEVALBP"/>
</dbReference>
<dbReference type="Proteomes" id="UP000075787">
    <property type="component" value="Unassembled WGS sequence"/>
</dbReference>
<dbReference type="AlphaFoldDB" id="A0A162JZ31"/>
<dbReference type="Pfam" id="PF13433">
    <property type="entry name" value="Peripla_BP_5"/>
    <property type="match status" value="1"/>
</dbReference>
<keyword evidence="1" id="KW-0732">Signal</keyword>
<dbReference type="InterPro" id="IPR039570">
    <property type="entry name" value="AmiC_PBP1"/>
</dbReference>
<dbReference type="PROSITE" id="PS51318">
    <property type="entry name" value="TAT"/>
    <property type="match status" value="1"/>
</dbReference>
<dbReference type="InterPro" id="IPR028082">
    <property type="entry name" value="Peripla_BP_I"/>
</dbReference>
<reference evidence="2 3" key="1">
    <citation type="submission" date="2015-12" db="EMBL/GenBank/DDBJ databases">
        <title>Genome sequence of Tistrella mobilis MCCC 1A02139.</title>
        <authorList>
            <person name="Lu L."/>
            <person name="Lai Q."/>
            <person name="Shao Z."/>
            <person name="Qian P."/>
        </authorList>
    </citation>
    <scope>NUCLEOTIDE SEQUENCE [LARGE SCALE GENOMIC DNA]</scope>
    <source>
        <strain evidence="2 3">MCCC 1A02139</strain>
    </source>
</reference>